<accession>A0A6G7VCC5</accession>
<evidence type="ECO:0000313" key="1">
    <source>
        <dbReference type="EMBL" id="QIK37733.1"/>
    </source>
</evidence>
<dbReference type="Proteomes" id="UP000502699">
    <property type="component" value="Chromosome"/>
</dbReference>
<protein>
    <submittedName>
        <fullName evidence="1">Uncharacterized protein</fullName>
    </submittedName>
</protein>
<dbReference type="RefSeq" id="WP_166270495.1">
    <property type="nucleotide sequence ID" value="NZ_CP048029.1"/>
</dbReference>
<reference evidence="2" key="1">
    <citation type="submission" date="2020-01" db="EMBL/GenBank/DDBJ databases">
        <title>Caldichromatium gen. nov., sp. nov., a thermophilic purple sulfur bacterium member of the family Chromatiaceae isolated from Nakabusa hot spring, Japan.</title>
        <authorList>
            <person name="Saini M.K."/>
            <person name="Hanada S."/>
            <person name="Tank M."/>
        </authorList>
    </citation>
    <scope>NUCLEOTIDE SEQUENCE [LARGE SCALE GENOMIC DNA]</scope>
    <source>
        <strain evidence="2">No.7</strain>
    </source>
</reference>
<organism evidence="1 2">
    <name type="scientific">Caldichromatium japonicum</name>
    <dbReference type="NCBI Taxonomy" id="2699430"/>
    <lineage>
        <taxon>Bacteria</taxon>
        <taxon>Pseudomonadati</taxon>
        <taxon>Pseudomonadota</taxon>
        <taxon>Gammaproteobacteria</taxon>
        <taxon>Chromatiales</taxon>
        <taxon>Chromatiaceae</taxon>
        <taxon>Caldichromatium</taxon>
    </lineage>
</organism>
<name>A0A6G7VCC5_9GAMM</name>
<dbReference type="EMBL" id="CP048029">
    <property type="protein sequence ID" value="QIK37733.1"/>
    <property type="molecule type" value="Genomic_DNA"/>
</dbReference>
<dbReference type="NCBIfam" id="NF046101">
    <property type="entry name" value="PA3496_fam"/>
    <property type="match status" value="1"/>
</dbReference>
<dbReference type="KEGG" id="cjap:GWK36_06755"/>
<sequence>MLDPDVGYGDELMERVPNLLSQDVRGSSINLDARRRIEHLRELKRLRELLDDPDFDDLT</sequence>
<evidence type="ECO:0000313" key="2">
    <source>
        <dbReference type="Proteomes" id="UP000502699"/>
    </source>
</evidence>
<keyword evidence="2" id="KW-1185">Reference proteome</keyword>
<dbReference type="AlphaFoldDB" id="A0A6G7VCC5"/>
<gene>
    <name evidence="1" type="ORF">GWK36_06755</name>
</gene>
<proteinExistence type="predicted"/>
<dbReference type="InterPro" id="IPR058059">
    <property type="entry name" value="PA3496-like"/>
</dbReference>